<evidence type="ECO:0000259" key="1">
    <source>
        <dbReference type="PROSITE" id="PS50801"/>
    </source>
</evidence>
<proteinExistence type="predicted"/>
<dbReference type="EMBL" id="FONH01000010">
    <property type="protein sequence ID" value="SFF22925.1"/>
    <property type="molecule type" value="Genomic_DNA"/>
</dbReference>
<sequence>MSAAAFQVTRAAPDALQVSGALTFATAAQALAAIDAAAADGCRQVDLAGVSQSDSAGLACVLAVLAKAAERGHALALRNVPEGMQVLAQVCEVDRLLA</sequence>
<dbReference type="PROSITE" id="PS50801">
    <property type="entry name" value="STAS"/>
    <property type="match status" value="1"/>
</dbReference>
<dbReference type="Gene3D" id="3.30.750.24">
    <property type="entry name" value="STAS domain"/>
    <property type="match status" value="1"/>
</dbReference>
<dbReference type="InterPro" id="IPR058548">
    <property type="entry name" value="MlaB-like_STAS"/>
</dbReference>
<name>A0A1I2GYT8_9GAMM</name>
<dbReference type="Proteomes" id="UP000199477">
    <property type="component" value="Unassembled WGS sequence"/>
</dbReference>
<dbReference type="InterPro" id="IPR002645">
    <property type="entry name" value="STAS_dom"/>
</dbReference>
<dbReference type="STRING" id="500610.SAMN02799615_02824"/>
<accession>A0A1I2GYT8</accession>
<dbReference type="RefSeq" id="WP_026633815.1">
    <property type="nucleotide sequence ID" value="NZ_FONH01000010.1"/>
</dbReference>
<organism evidence="2 3">
    <name type="scientific">Dyella marensis</name>
    <dbReference type="NCBI Taxonomy" id="500610"/>
    <lineage>
        <taxon>Bacteria</taxon>
        <taxon>Pseudomonadati</taxon>
        <taxon>Pseudomonadota</taxon>
        <taxon>Gammaproteobacteria</taxon>
        <taxon>Lysobacterales</taxon>
        <taxon>Rhodanobacteraceae</taxon>
        <taxon>Dyella</taxon>
    </lineage>
</organism>
<gene>
    <name evidence="2" type="ORF">SAMN02799615_02824</name>
</gene>
<dbReference type="InterPro" id="IPR036513">
    <property type="entry name" value="STAS_dom_sf"/>
</dbReference>
<keyword evidence="3" id="KW-1185">Reference proteome</keyword>
<feature type="domain" description="STAS" evidence="1">
    <location>
        <begin position="16"/>
        <end position="98"/>
    </location>
</feature>
<dbReference type="SUPFAM" id="SSF52091">
    <property type="entry name" value="SpoIIaa-like"/>
    <property type="match status" value="1"/>
</dbReference>
<dbReference type="AlphaFoldDB" id="A0A1I2GYT8"/>
<evidence type="ECO:0000313" key="2">
    <source>
        <dbReference type="EMBL" id="SFF22925.1"/>
    </source>
</evidence>
<reference evidence="3" key="1">
    <citation type="submission" date="2016-10" db="EMBL/GenBank/DDBJ databases">
        <authorList>
            <person name="Varghese N."/>
            <person name="Submissions S."/>
        </authorList>
    </citation>
    <scope>NUCLEOTIDE SEQUENCE [LARGE SCALE GENOMIC DNA]</scope>
    <source>
        <strain evidence="3">UNC178MFTsu3.1</strain>
    </source>
</reference>
<evidence type="ECO:0000313" key="3">
    <source>
        <dbReference type="Proteomes" id="UP000199477"/>
    </source>
</evidence>
<dbReference type="Pfam" id="PF13466">
    <property type="entry name" value="STAS_2"/>
    <property type="match status" value="1"/>
</dbReference>
<protein>
    <submittedName>
        <fullName evidence="2">Phospholipid transport system transporter-binding protein</fullName>
    </submittedName>
</protein>